<evidence type="ECO:0000313" key="2">
    <source>
        <dbReference type="EMBL" id="MDM0046799.1"/>
    </source>
</evidence>
<reference evidence="2" key="1">
    <citation type="submission" date="2023-06" db="EMBL/GenBank/DDBJ databases">
        <authorList>
            <person name="Jiang Y."/>
            <person name="Liu Q."/>
        </authorList>
    </citation>
    <scope>NUCLEOTIDE SEQUENCE</scope>
    <source>
        <strain evidence="2">CGMCC 1.12089</strain>
    </source>
</reference>
<accession>A0ABT7NFS5</accession>
<dbReference type="EMBL" id="JASZYV010000004">
    <property type="protein sequence ID" value="MDM0046799.1"/>
    <property type="molecule type" value="Genomic_DNA"/>
</dbReference>
<evidence type="ECO:0000313" key="3">
    <source>
        <dbReference type="Proteomes" id="UP001174908"/>
    </source>
</evidence>
<sequence length="319" mass="35154">MRTWDPRAQMARPLGKKGHHKGSFLRASVKMGHELYLESKLESIVALALDVDPGVRAFFAQPFCINLLTQDVYPSKRAAVASLRLQGLRSELRDEESELLYTPDLLVEFCCPPKLLIEVKGAAQLDRFQAQMKTRIAAAQSAGYRMIVVTDEHVGHKGLEANLVAIRDATYALRKQGSSTQMQQLQDAAEYIGGRFELQQLRSRFTDGVLLMGIASGVLGCDVRAGKFARNSQGWPAHGDLSHLQVLNLSAAPARTPPAISPRDALRSNARLTSPAPQAETPNHHVSNHRTLQSSSMERQPLGCPELQTQARKAPTHLR</sequence>
<evidence type="ECO:0000256" key="1">
    <source>
        <dbReference type="SAM" id="MobiDB-lite"/>
    </source>
</evidence>
<organism evidence="2 3">
    <name type="scientific">Variovorax dokdonensis</name>
    <dbReference type="NCBI Taxonomy" id="344883"/>
    <lineage>
        <taxon>Bacteria</taxon>
        <taxon>Pseudomonadati</taxon>
        <taxon>Pseudomonadota</taxon>
        <taxon>Betaproteobacteria</taxon>
        <taxon>Burkholderiales</taxon>
        <taxon>Comamonadaceae</taxon>
        <taxon>Variovorax</taxon>
    </lineage>
</organism>
<proteinExistence type="predicted"/>
<evidence type="ECO:0008006" key="4">
    <source>
        <dbReference type="Google" id="ProtNLM"/>
    </source>
</evidence>
<feature type="region of interest" description="Disordered" evidence="1">
    <location>
        <begin position="274"/>
        <end position="319"/>
    </location>
</feature>
<dbReference type="RefSeq" id="WP_286661909.1">
    <property type="nucleotide sequence ID" value="NZ_JASZYV010000004.1"/>
</dbReference>
<name>A0ABT7NFS5_9BURK</name>
<keyword evidence="3" id="KW-1185">Reference proteome</keyword>
<dbReference type="Proteomes" id="UP001174908">
    <property type="component" value="Unassembled WGS sequence"/>
</dbReference>
<feature type="region of interest" description="Disordered" evidence="1">
    <location>
        <begin position="1"/>
        <end position="20"/>
    </location>
</feature>
<gene>
    <name evidence="2" type="ORF">QTH91_20070</name>
</gene>
<comment type="caution">
    <text evidence="2">The sequence shown here is derived from an EMBL/GenBank/DDBJ whole genome shotgun (WGS) entry which is preliminary data.</text>
</comment>
<feature type="compositionally biased region" description="Polar residues" evidence="1">
    <location>
        <begin position="274"/>
        <end position="298"/>
    </location>
</feature>
<protein>
    <recommendedName>
        <fullName evidence="4">TnsA endonuclease N-terminal domain-containing protein</fullName>
    </recommendedName>
</protein>